<accession>A0A076MJH6</accession>
<name>A0A076MJH6_AMYME</name>
<dbReference type="Proteomes" id="UP000062973">
    <property type="component" value="Chromosome"/>
</dbReference>
<evidence type="ECO:0000313" key="1">
    <source>
        <dbReference type="EMBL" id="AIJ21003.1"/>
    </source>
</evidence>
<keyword evidence="2" id="KW-1185">Reference proteome</keyword>
<dbReference type="AlphaFoldDB" id="A0A076MJH6"/>
<gene>
    <name evidence="1" type="ORF">AMETH_0911</name>
</gene>
<dbReference type="KEGG" id="amq:AMETH_0911"/>
<dbReference type="EMBL" id="CP009110">
    <property type="protein sequence ID" value="AIJ21003.1"/>
    <property type="molecule type" value="Genomic_DNA"/>
</dbReference>
<organism evidence="1 2">
    <name type="scientific">Amycolatopsis methanolica 239</name>
    <dbReference type="NCBI Taxonomy" id="1068978"/>
    <lineage>
        <taxon>Bacteria</taxon>
        <taxon>Bacillati</taxon>
        <taxon>Actinomycetota</taxon>
        <taxon>Actinomycetes</taxon>
        <taxon>Pseudonocardiales</taxon>
        <taxon>Pseudonocardiaceae</taxon>
        <taxon>Amycolatopsis</taxon>
        <taxon>Amycolatopsis methanolica group</taxon>
    </lineage>
</organism>
<proteinExistence type="predicted"/>
<dbReference type="PATRIC" id="fig|1068978.7.peg.952"/>
<dbReference type="RefSeq" id="WP_017986865.1">
    <property type="nucleotide sequence ID" value="NZ_AQUL01000001.1"/>
</dbReference>
<reference evidence="1 2" key="1">
    <citation type="submission" date="2014-07" db="EMBL/GenBank/DDBJ databases">
        <title>Whole Genome Sequence of the Amycolatopsis methanolica 239.</title>
        <authorList>
            <person name="Tang B."/>
        </authorList>
    </citation>
    <scope>NUCLEOTIDE SEQUENCE [LARGE SCALE GENOMIC DNA]</scope>
    <source>
        <strain evidence="1 2">239</strain>
    </source>
</reference>
<dbReference type="HOGENOM" id="CLU_2353701_0_0_11"/>
<evidence type="ECO:0000313" key="2">
    <source>
        <dbReference type="Proteomes" id="UP000062973"/>
    </source>
</evidence>
<sequence>MQDRLDTLAPRVAYLQRASKLGNDAYAQQVAEHMRQAMDSDDRSLVPVFHTLTAGLDNLRHALDVAIRNYDAADDEAARHIRRFKFLRRLPLALGR</sequence>
<dbReference type="OrthoDB" id="3627098at2"/>
<protein>
    <submittedName>
        <fullName evidence="1">Uncharacterized protein</fullName>
    </submittedName>
</protein>